<proteinExistence type="predicted"/>
<feature type="transmembrane region" description="Helical" evidence="1">
    <location>
        <begin position="389"/>
        <end position="415"/>
    </location>
</feature>
<feature type="transmembrane region" description="Helical" evidence="1">
    <location>
        <begin position="242"/>
        <end position="261"/>
    </location>
</feature>
<feature type="transmembrane region" description="Helical" evidence="1">
    <location>
        <begin position="82"/>
        <end position="101"/>
    </location>
</feature>
<name>A0A552E3Y0_MICAE</name>
<sequence length="582" mass="66093">MRKKLKSSAYLIMNILVSLARLHRKQLSFALLVFLIIGSTWLAFLFAPERTNDGLVHLFWNSFWAEQVKSGDLFPKWYAQGYGGYGNAAFLFYPPLLRYVAFPYHLLGFSPVVALRFTVLTILLINIISASTLAAYLFKIRGILYYQLIIILVINPYLFYCLFWRGALAECLAIALMPFFVTALLKVSTRITFANGLALTITTSLIALAHLPSLIIIFFLFGIYSVIILLKNRNFRDFVWRILFFIIGIIFSFTYLFPAVFNLKEIRQPIGTSLGDWVAFGNNFYQNRHTFIISIIFSIYLIIYLLSIRAVWQRRNKLEKFDFDPVALIVLSGLSLLMISPLSLPFYKIIFPLQKIQFPFRFIAVAAGLVSTLAILSISVNFNQLKKRLLVSLLVIAGLSIPHYLLLSSVLTPLYQDSQAKEQLNNLITARIKQPSYQSQRTATANFLPVEPIKVGGKGFNLAAGLLIVPDVVDYLPAALSEKTPFWKFQGNTVSPAQGYQDHYVRNGDGQLAMVKASLYNRIWDCQIVSDTQVDLGITYFSRWHFETNPKGMISSQGISQDGLFALQLKPGKYQLIAQYRD</sequence>
<feature type="transmembrane region" description="Helical" evidence="1">
    <location>
        <begin position="205"/>
        <end position="230"/>
    </location>
</feature>
<protein>
    <recommendedName>
        <fullName evidence="4">Membrane protein 6-pyruvoyl-tetrahydropterin synthase-related domain-containing protein</fullName>
    </recommendedName>
</protein>
<feature type="transmembrane region" description="Helical" evidence="1">
    <location>
        <begin position="27"/>
        <end position="47"/>
    </location>
</feature>
<reference evidence="2 3" key="1">
    <citation type="submission" date="2019-01" db="EMBL/GenBank/DDBJ databases">
        <title>Coherence of Microcystis species and biogeography revealed through population genomics.</title>
        <authorList>
            <person name="Perez-Carrascal O.M."/>
            <person name="Terrat Y."/>
            <person name="Giani A."/>
            <person name="Fortin N."/>
            <person name="Tromas N."/>
            <person name="Shapiro B.J."/>
        </authorList>
    </citation>
    <scope>NUCLEOTIDE SEQUENCE [LARGE SCALE GENOMIC DNA]</scope>
    <source>
        <strain evidence="2">Ma_SC_T_19800800_S464</strain>
    </source>
</reference>
<dbReference type="Proteomes" id="UP000319313">
    <property type="component" value="Unassembled WGS sequence"/>
</dbReference>
<feature type="transmembrane region" description="Helical" evidence="1">
    <location>
        <begin position="167"/>
        <end position="185"/>
    </location>
</feature>
<keyword evidence="1" id="KW-0812">Transmembrane</keyword>
<feature type="transmembrane region" description="Helical" evidence="1">
    <location>
        <begin position="113"/>
        <end position="137"/>
    </location>
</feature>
<evidence type="ECO:0000313" key="2">
    <source>
        <dbReference type="EMBL" id="TRU29185.1"/>
    </source>
</evidence>
<feature type="transmembrane region" description="Helical" evidence="1">
    <location>
        <begin position="362"/>
        <end position="382"/>
    </location>
</feature>
<feature type="transmembrane region" description="Helical" evidence="1">
    <location>
        <begin position="291"/>
        <end position="311"/>
    </location>
</feature>
<feature type="transmembrane region" description="Helical" evidence="1">
    <location>
        <begin position="143"/>
        <end position="160"/>
    </location>
</feature>
<comment type="caution">
    <text evidence="2">The sequence shown here is derived from an EMBL/GenBank/DDBJ whole genome shotgun (WGS) entry which is preliminary data.</text>
</comment>
<evidence type="ECO:0008006" key="4">
    <source>
        <dbReference type="Google" id="ProtNLM"/>
    </source>
</evidence>
<dbReference type="EMBL" id="SFBL01000023">
    <property type="protein sequence ID" value="TRU29185.1"/>
    <property type="molecule type" value="Genomic_DNA"/>
</dbReference>
<accession>A0A552E3Y0</accession>
<keyword evidence="1" id="KW-0472">Membrane</keyword>
<gene>
    <name evidence="2" type="ORF">EWV81_03220</name>
</gene>
<keyword evidence="1" id="KW-1133">Transmembrane helix</keyword>
<evidence type="ECO:0000313" key="3">
    <source>
        <dbReference type="Proteomes" id="UP000319313"/>
    </source>
</evidence>
<organism evidence="2 3">
    <name type="scientific">Microcystis aeruginosa Ma_SC_T_19800800_S464</name>
    <dbReference type="NCBI Taxonomy" id="2486257"/>
    <lineage>
        <taxon>Bacteria</taxon>
        <taxon>Bacillati</taxon>
        <taxon>Cyanobacteriota</taxon>
        <taxon>Cyanophyceae</taxon>
        <taxon>Oscillatoriophycideae</taxon>
        <taxon>Chroococcales</taxon>
        <taxon>Microcystaceae</taxon>
        <taxon>Microcystis</taxon>
    </lineage>
</organism>
<feature type="transmembrane region" description="Helical" evidence="1">
    <location>
        <begin position="323"/>
        <end position="342"/>
    </location>
</feature>
<evidence type="ECO:0000256" key="1">
    <source>
        <dbReference type="SAM" id="Phobius"/>
    </source>
</evidence>
<dbReference type="AlphaFoldDB" id="A0A552E3Y0"/>